<evidence type="ECO:0000313" key="9">
    <source>
        <dbReference type="EMBL" id="GAA2919952.1"/>
    </source>
</evidence>
<dbReference type="InterPro" id="IPR036388">
    <property type="entry name" value="WH-like_DNA-bd_sf"/>
</dbReference>
<dbReference type="InterPro" id="IPR007627">
    <property type="entry name" value="RNA_pol_sigma70_r2"/>
</dbReference>
<dbReference type="InterPro" id="IPR052704">
    <property type="entry name" value="ECF_Sigma-70_Domain"/>
</dbReference>
<dbReference type="InterPro" id="IPR014284">
    <property type="entry name" value="RNA_pol_sigma-70_dom"/>
</dbReference>
<reference evidence="9" key="4">
    <citation type="submission" date="2023-12" db="EMBL/GenBank/DDBJ databases">
        <authorList>
            <person name="Sun Q."/>
            <person name="Inoue M."/>
        </authorList>
    </citation>
    <scope>NUCLEOTIDE SEQUENCE</scope>
    <source>
        <strain evidence="9">JCM 4087</strain>
    </source>
</reference>
<dbReference type="EMBL" id="BAAAXZ010000100">
    <property type="protein sequence ID" value="GAA2929111.1"/>
    <property type="molecule type" value="Genomic_DNA"/>
</dbReference>
<keyword evidence="4" id="KW-0731">Sigma factor</keyword>
<evidence type="ECO:0000256" key="1">
    <source>
        <dbReference type="ARBA" id="ARBA00010641"/>
    </source>
</evidence>
<evidence type="ECO:0000313" key="11">
    <source>
        <dbReference type="Proteomes" id="UP001501102"/>
    </source>
</evidence>
<organism evidence="8">
    <name type="scientific">Streptomyces thioluteus</name>
    <dbReference type="NCBI Taxonomy" id="66431"/>
    <lineage>
        <taxon>Bacteria</taxon>
        <taxon>Bacillati</taxon>
        <taxon>Actinomycetota</taxon>
        <taxon>Actinomycetes</taxon>
        <taxon>Kitasatosporales</taxon>
        <taxon>Streptomycetaceae</taxon>
        <taxon>Streptomyces</taxon>
    </lineage>
</organism>
<reference evidence="9" key="1">
    <citation type="journal article" date="2014" name="Int. J. Syst. Evol. Microbiol.">
        <title>Complete genome of a new Firmicutes species belonging to the dominant human colonic microbiota ('Ruminococcus bicirculans') reveals two chromosomes and a selective capacity to utilize plant glucans.</title>
        <authorList>
            <consortium name="NISC Comparative Sequencing Program"/>
            <person name="Wegmann U."/>
            <person name="Louis P."/>
            <person name="Goesmann A."/>
            <person name="Henrissat B."/>
            <person name="Duncan S.H."/>
            <person name="Flint H.J."/>
        </authorList>
    </citation>
    <scope>NUCLEOTIDE SEQUENCE</scope>
    <source>
        <strain evidence="9">JCM 4087</strain>
    </source>
</reference>
<dbReference type="InterPro" id="IPR013249">
    <property type="entry name" value="RNA_pol_sigma70_r4_t2"/>
</dbReference>
<keyword evidence="8" id="KW-0240">DNA-directed RNA polymerase</keyword>
<proteinExistence type="inferred from homology"/>
<sequence>MHQRILTTERFEEERPRLRAIAYRMLGSVSEADDAVQETWLRLDRTDAEAVENPGGWLTTVVARVCLNMLRSRETRREDPLEVHVPDPLIGPETSGADPEQRALLADSVGLALLVVLETMSPAERVAFVLHDLFAVSFDEIAPLIDKTPAATRQLASRARRRVRDGAPAPDPDLTRQRVAVDAFFAAAHDGDFDALVAVLDPDVVLRADAGAGSRFTTVLNGARTVASRALTFARLIPFARPVLVHGTAGVAVVANGRPVSVMAFTVTDGRITTIDILADTDRLRSLDADGQMRSAAMRR</sequence>
<dbReference type="Pfam" id="PF04542">
    <property type="entry name" value="Sigma70_r2"/>
    <property type="match status" value="1"/>
</dbReference>
<dbReference type="SUPFAM" id="SSF88659">
    <property type="entry name" value="Sigma3 and sigma4 domains of RNA polymerase sigma factors"/>
    <property type="match status" value="1"/>
</dbReference>
<dbReference type="GO" id="GO:0006352">
    <property type="term" value="P:DNA-templated transcription initiation"/>
    <property type="evidence" value="ECO:0007669"/>
    <property type="project" value="InterPro"/>
</dbReference>
<dbReference type="SUPFAM" id="SSF88946">
    <property type="entry name" value="Sigma2 domain of RNA polymerase sigma factors"/>
    <property type="match status" value="1"/>
</dbReference>
<dbReference type="Gene3D" id="1.10.10.10">
    <property type="entry name" value="Winged helix-like DNA-binding domain superfamily/Winged helix DNA-binding domain"/>
    <property type="match status" value="1"/>
</dbReference>
<evidence type="ECO:0000256" key="4">
    <source>
        <dbReference type="ARBA" id="ARBA00023082"/>
    </source>
</evidence>
<accession>A0A144LIB7</accession>
<dbReference type="RefSeq" id="WP_344961749.1">
    <property type="nucleotide sequence ID" value="NZ_BAAAXZ010000057.1"/>
</dbReference>
<dbReference type="SUPFAM" id="SSF54427">
    <property type="entry name" value="NTF2-like"/>
    <property type="match status" value="1"/>
</dbReference>
<keyword evidence="5" id="KW-0804">Transcription</keyword>
<dbReference type="GO" id="GO:0000428">
    <property type="term" value="C:DNA-directed RNA polymerase complex"/>
    <property type="evidence" value="ECO:0007669"/>
    <property type="project" value="UniProtKB-KW"/>
</dbReference>
<dbReference type="GO" id="GO:0003677">
    <property type="term" value="F:DNA binding"/>
    <property type="evidence" value="ECO:0007669"/>
    <property type="project" value="InterPro"/>
</dbReference>
<dbReference type="EMBL" id="BAAAXZ010000057">
    <property type="protein sequence ID" value="GAA2919952.1"/>
    <property type="molecule type" value="Genomic_DNA"/>
</dbReference>
<reference evidence="10 11" key="3">
    <citation type="journal article" date="2019" name="Int. J. Syst. Evol. Microbiol.">
        <title>The Global Catalogue of Microorganisms (GCM) 10K type strain sequencing project: providing services to taxonomists for standard genome sequencing and annotation.</title>
        <authorList>
            <consortium name="The Broad Institute Genomics Platform"/>
            <consortium name="The Broad Institute Genome Sequencing Center for Infectious Disease"/>
            <person name="Wu L."/>
            <person name="Ma J."/>
        </authorList>
    </citation>
    <scope>NUCLEOTIDE SEQUENCE [LARGE SCALE GENOMIC DNA]</scope>
    <source>
        <strain evidence="10 11">JCM 4087</strain>
    </source>
</reference>
<dbReference type="Gene3D" id="3.10.450.50">
    <property type="match status" value="1"/>
</dbReference>
<dbReference type="Pfam" id="PF08281">
    <property type="entry name" value="Sigma70_r4_2"/>
    <property type="match status" value="1"/>
</dbReference>
<reference evidence="8" key="2">
    <citation type="journal article" date="2016" name="Biochem. Biophys. Res. Commun.">
        <title>Identification of an unusual type II thioesterase in the dithiolopyrrolone antibiotics biosynthetic pathway.</title>
        <authorList>
            <person name="Zhai Y."/>
            <person name="Bai S."/>
            <person name="Liu J."/>
            <person name="Yang L."/>
            <person name="Han L."/>
            <person name="Huang X."/>
            <person name="He J."/>
        </authorList>
    </citation>
    <scope>NUCLEOTIDE SEQUENCE</scope>
    <source>
        <strain evidence="8">DSM 40027</strain>
    </source>
</reference>
<evidence type="ECO:0000313" key="10">
    <source>
        <dbReference type="EMBL" id="GAA2929111.1"/>
    </source>
</evidence>
<dbReference type="InterPro" id="IPR032710">
    <property type="entry name" value="NTF2-like_dom_sf"/>
</dbReference>
<name>A0A144LIB7_STRTU</name>
<evidence type="ECO:0000256" key="3">
    <source>
        <dbReference type="ARBA" id="ARBA00023015"/>
    </source>
</evidence>
<evidence type="ECO:0000256" key="2">
    <source>
        <dbReference type="ARBA" id="ARBA00011344"/>
    </source>
</evidence>
<evidence type="ECO:0000259" key="7">
    <source>
        <dbReference type="Pfam" id="PF08281"/>
    </source>
</evidence>
<dbReference type="Gene3D" id="1.10.1740.10">
    <property type="match status" value="1"/>
</dbReference>
<dbReference type="InterPro" id="IPR013325">
    <property type="entry name" value="RNA_pol_sigma_r2"/>
</dbReference>
<keyword evidence="3" id="KW-0805">Transcription regulation</keyword>
<gene>
    <name evidence="10" type="primary">sigJ_2</name>
    <name evidence="9" type="synonym">sigJ_1</name>
    <name evidence="9" type="ORF">GCM10020221_15250</name>
    <name evidence="10" type="ORF">GCM10020221_26160</name>
</gene>
<dbReference type="Proteomes" id="UP001501102">
    <property type="component" value="Unassembled WGS sequence"/>
</dbReference>
<dbReference type="AlphaFoldDB" id="A0A144LIB7"/>
<comment type="similarity">
    <text evidence="1">Belongs to the sigma-70 factor family. ECF subfamily.</text>
</comment>
<dbReference type="NCBIfam" id="TIGR02937">
    <property type="entry name" value="sigma70-ECF"/>
    <property type="match status" value="1"/>
</dbReference>
<evidence type="ECO:0000259" key="6">
    <source>
        <dbReference type="Pfam" id="PF04542"/>
    </source>
</evidence>
<dbReference type="PANTHER" id="PTHR30173:SF43">
    <property type="entry name" value="ECF RNA POLYMERASE SIGMA FACTOR SIGI-RELATED"/>
    <property type="match status" value="1"/>
</dbReference>
<dbReference type="PANTHER" id="PTHR30173">
    <property type="entry name" value="SIGMA 19 FACTOR"/>
    <property type="match status" value="1"/>
</dbReference>
<protein>
    <submittedName>
        <fullName evidence="8">DNA-directed RNA polymerase sigma-70 factor</fullName>
    </submittedName>
    <submittedName>
        <fullName evidence="9">RNA polymerase sigma factor SigJ</fullName>
    </submittedName>
</protein>
<dbReference type="InterPro" id="IPR013324">
    <property type="entry name" value="RNA_pol_sigma_r3/r4-like"/>
</dbReference>
<comment type="subunit">
    <text evidence="2">Interacts transiently with the RNA polymerase catalytic core formed by RpoA, RpoB, RpoC and RpoZ (2 alpha, 1 beta, 1 beta' and 1 omega subunit) to form the RNA polymerase holoenzyme that can initiate transcription.</text>
</comment>
<evidence type="ECO:0000313" key="8">
    <source>
        <dbReference type="EMBL" id="AMT92129.1"/>
    </source>
</evidence>
<keyword evidence="11" id="KW-1185">Reference proteome</keyword>
<dbReference type="EMBL" id="KU753007">
    <property type="protein sequence ID" value="AMT92129.1"/>
    <property type="molecule type" value="Genomic_DNA"/>
</dbReference>
<evidence type="ECO:0000256" key="5">
    <source>
        <dbReference type="ARBA" id="ARBA00023163"/>
    </source>
</evidence>
<feature type="domain" description="RNA polymerase sigma-70 region 2" evidence="6">
    <location>
        <begin position="11"/>
        <end position="74"/>
    </location>
</feature>
<feature type="domain" description="RNA polymerase sigma factor 70 region 4 type 2" evidence="7">
    <location>
        <begin position="112"/>
        <end position="162"/>
    </location>
</feature>
<dbReference type="GO" id="GO:0016987">
    <property type="term" value="F:sigma factor activity"/>
    <property type="evidence" value="ECO:0007669"/>
    <property type="project" value="UniProtKB-KW"/>
</dbReference>